<organism evidence="2 3">
    <name type="scientific">Kitasatospora nipponensis</name>
    <dbReference type="NCBI Taxonomy" id="258049"/>
    <lineage>
        <taxon>Bacteria</taxon>
        <taxon>Bacillati</taxon>
        <taxon>Actinomycetota</taxon>
        <taxon>Actinomycetes</taxon>
        <taxon>Kitasatosporales</taxon>
        <taxon>Streptomycetaceae</taxon>
        <taxon>Kitasatospora</taxon>
    </lineage>
</organism>
<evidence type="ECO:0000313" key="2">
    <source>
        <dbReference type="EMBL" id="GAA1246939.1"/>
    </source>
</evidence>
<protein>
    <recommendedName>
        <fullName evidence="1">DNA primase/polymerase bifunctional N-terminal domain-containing protein</fullName>
    </recommendedName>
</protein>
<evidence type="ECO:0000313" key="3">
    <source>
        <dbReference type="Proteomes" id="UP001500037"/>
    </source>
</evidence>
<gene>
    <name evidence="2" type="ORF">GCM10009665_42410</name>
</gene>
<name>A0ABN1WFT7_9ACTN</name>
<dbReference type="SMART" id="SM00943">
    <property type="entry name" value="Prim-Pol"/>
    <property type="match status" value="1"/>
</dbReference>
<dbReference type="EMBL" id="BAAALF010000077">
    <property type="protein sequence ID" value="GAA1246939.1"/>
    <property type="molecule type" value="Genomic_DNA"/>
</dbReference>
<dbReference type="Proteomes" id="UP001500037">
    <property type="component" value="Unassembled WGS sequence"/>
</dbReference>
<dbReference type="Pfam" id="PF09250">
    <property type="entry name" value="Prim-Pol"/>
    <property type="match status" value="1"/>
</dbReference>
<dbReference type="CDD" id="cd04859">
    <property type="entry name" value="Prim_Pol"/>
    <property type="match status" value="1"/>
</dbReference>
<dbReference type="SUPFAM" id="SSF56747">
    <property type="entry name" value="Prim-pol domain"/>
    <property type="match status" value="1"/>
</dbReference>
<proteinExistence type="predicted"/>
<evidence type="ECO:0000259" key="1">
    <source>
        <dbReference type="SMART" id="SM00943"/>
    </source>
</evidence>
<dbReference type="InterPro" id="IPR015330">
    <property type="entry name" value="DNA_primase/pol_bifunc_N"/>
</dbReference>
<accession>A0ABN1WFT7</accession>
<reference evidence="2 3" key="1">
    <citation type="journal article" date="2019" name="Int. J. Syst. Evol. Microbiol.">
        <title>The Global Catalogue of Microorganisms (GCM) 10K type strain sequencing project: providing services to taxonomists for standard genome sequencing and annotation.</title>
        <authorList>
            <consortium name="The Broad Institute Genomics Platform"/>
            <consortium name="The Broad Institute Genome Sequencing Center for Infectious Disease"/>
            <person name="Wu L."/>
            <person name="Ma J."/>
        </authorList>
    </citation>
    <scope>NUCLEOTIDE SEQUENCE [LARGE SCALE GENOMIC DNA]</scope>
    <source>
        <strain evidence="2 3">JCM 13004</strain>
    </source>
</reference>
<feature type="domain" description="DNA primase/polymerase bifunctional N-terminal" evidence="1">
    <location>
        <begin position="22"/>
        <end position="234"/>
    </location>
</feature>
<sequence>MRVVQSRAATSPSLLPETVEVARWCARSGWPVHPLAAGRKTPAGNCPRCQQDRHDPADCDCKTAGRWCHGFHAATLEPALIESWWARGRGHGVGVACGLAGLVVIDIDAHAKPVPSRDRLLPGIAIGEGVVLDGLSNGFHTLALLAALRGAPDPALDESTLRVRTPSGGLHIWYLSDGQSWLSSAGSSNGRALAWQVDVRAGGGYIVAPGTVTDSGPYLPVGACRTPAPLPGWLGAELARTGHLPTTQPPQPAPGVPARAREAVIAAGGGAGQAARVLATVLAEVADCRLLPEGAAFSDKLNRASFTAGGLAAAGYLDTAGTEQLLLETALAARPGQVRRCEQIIRAGMSAGSRRPLHLGGRR</sequence>
<comment type="caution">
    <text evidence="2">The sequence shown here is derived from an EMBL/GenBank/DDBJ whole genome shotgun (WGS) entry which is preliminary data.</text>
</comment>
<keyword evidence="3" id="KW-1185">Reference proteome</keyword>